<protein>
    <recommendedName>
        <fullName evidence="5">YhfC family intramembrane metalloprotease</fullName>
    </recommendedName>
</protein>
<evidence type="ECO:0000313" key="4">
    <source>
        <dbReference type="Proteomes" id="UP000241284"/>
    </source>
</evidence>
<feature type="transmembrane region" description="Helical" evidence="2">
    <location>
        <begin position="197"/>
        <end position="214"/>
    </location>
</feature>
<name>A0A2R6B4Z4_9ARCH</name>
<accession>A0A2R6B4Z4</accession>
<feature type="region of interest" description="Disordered" evidence="1">
    <location>
        <begin position="251"/>
        <end position="271"/>
    </location>
</feature>
<feature type="transmembrane region" description="Helical" evidence="2">
    <location>
        <begin position="6"/>
        <end position="25"/>
    </location>
</feature>
<evidence type="ECO:0008006" key="5">
    <source>
        <dbReference type="Google" id="ProtNLM"/>
    </source>
</evidence>
<organism evidence="3 4">
    <name type="scientific">Candidatus Marsarchaeota G2 archaeon ECH_B_2</name>
    <dbReference type="NCBI Taxonomy" id="1978160"/>
    <lineage>
        <taxon>Archaea</taxon>
        <taxon>Candidatus Marsarchaeota</taxon>
        <taxon>Candidatus Marsarchaeota group 2</taxon>
    </lineage>
</organism>
<feature type="transmembrane region" description="Helical" evidence="2">
    <location>
        <begin position="71"/>
        <end position="93"/>
    </location>
</feature>
<dbReference type="Pfam" id="PF10086">
    <property type="entry name" value="YhfC"/>
    <property type="match status" value="1"/>
</dbReference>
<feature type="transmembrane region" description="Helical" evidence="2">
    <location>
        <begin position="105"/>
        <end position="130"/>
    </location>
</feature>
<keyword evidence="2" id="KW-0812">Transmembrane</keyword>
<gene>
    <name evidence="3" type="ORF">B9Q06_11415</name>
</gene>
<keyword evidence="2" id="KW-1133">Transmembrane helix</keyword>
<feature type="compositionally biased region" description="Low complexity" evidence="1">
    <location>
        <begin position="261"/>
        <end position="271"/>
    </location>
</feature>
<evidence type="ECO:0000313" key="3">
    <source>
        <dbReference type="EMBL" id="PSN93673.1"/>
    </source>
</evidence>
<feature type="transmembrane region" description="Helical" evidence="2">
    <location>
        <begin position="32"/>
        <end position="51"/>
    </location>
</feature>
<dbReference type="EMBL" id="NEXH01000042">
    <property type="protein sequence ID" value="PSN93673.1"/>
    <property type="molecule type" value="Genomic_DNA"/>
</dbReference>
<sequence>MDPLYFITPILVICITFGLVVYWRLKRRFTAGVLIYSFAAYFAAIILKYVLQALTLNSYAWFVSSNPYALGAYFGAQTVVFEVFGAYLVARYAASRGTLLLMDAVAYGLGLALWENGVLISIPLLINYVAYYALLSSPSTHGAVYTLVYTHYPQLFLPPAQALPLIGFSVLERIASIMLHTAWGYLVVLAATSNRKLYLYVALPMGLADFLVPFEGMIGLPISETTLFIIASLFLTIALILGSKHKNTIAAEGENPGGSPSGRPLSGLGQL</sequence>
<comment type="caution">
    <text evidence="3">The sequence shown here is derived from an EMBL/GenBank/DDBJ whole genome shotgun (WGS) entry which is preliminary data.</text>
</comment>
<dbReference type="Proteomes" id="UP000241284">
    <property type="component" value="Unassembled WGS sequence"/>
</dbReference>
<keyword evidence="2" id="KW-0472">Membrane</keyword>
<feature type="transmembrane region" description="Helical" evidence="2">
    <location>
        <begin position="165"/>
        <end position="190"/>
    </location>
</feature>
<dbReference type="InterPro" id="IPR011397">
    <property type="entry name" value="YhfC"/>
</dbReference>
<evidence type="ECO:0000256" key="1">
    <source>
        <dbReference type="SAM" id="MobiDB-lite"/>
    </source>
</evidence>
<evidence type="ECO:0000256" key="2">
    <source>
        <dbReference type="SAM" id="Phobius"/>
    </source>
</evidence>
<reference evidence="3 4" key="1">
    <citation type="submission" date="2017-04" db="EMBL/GenBank/DDBJ databases">
        <title>Novel microbial lineages endemic to geothermal iron-oxide mats fill important gaps in the evolutionary history of Archaea.</title>
        <authorList>
            <person name="Jay Z.J."/>
            <person name="Beam J.P."/>
            <person name="Dlakic M."/>
            <person name="Rusch D.B."/>
            <person name="Kozubal M.A."/>
            <person name="Inskeep W.P."/>
        </authorList>
    </citation>
    <scope>NUCLEOTIDE SEQUENCE [LARGE SCALE GENOMIC DNA]</scope>
    <source>
        <strain evidence="3">ECH_B_2</strain>
    </source>
</reference>
<dbReference type="AlphaFoldDB" id="A0A2R6B4Z4"/>
<proteinExistence type="predicted"/>
<feature type="transmembrane region" description="Helical" evidence="2">
    <location>
        <begin position="220"/>
        <end position="241"/>
    </location>
</feature>